<feature type="transmembrane region" description="Helical" evidence="4">
    <location>
        <begin position="617"/>
        <end position="636"/>
    </location>
</feature>
<evidence type="ECO:0000313" key="6">
    <source>
        <dbReference type="EMBL" id="MBB3141225.1"/>
    </source>
</evidence>
<accession>A0A7W5BY38</accession>
<proteinExistence type="predicted"/>
<comment type="caution">
    <text evidence="6">The sequence shown here is derived from an EMBL/GenBank/DDBJ whole genome shotgun (WGS) entry which is preliminary data.</text>
</comment>
<dbReference type="PANTHER" id="PTHR37813:SF1">
    <property type="entry name" value="FELS-2 PROPHAGE PROTEIN"/>
    <property type="match status" value="1"/>
</dbReference>
<dbReference type="RefSeq" id="WP_183387609.1">
    <property type="nucleotide sequence ID" value="NZ_JACHXM010000008.1"/>
</dbReference>
<dbReference type="Pfam" id="PF10145">
    <property type="entry name" value="PhageMin_Tail"/>
    <property type="match status" value="1"/>
</dbReference>
<dbReference type="EMBL" id="JACHXM010000008">
    <property type="protein sequence ID" value="MBB3141225.1"/>
    <property type="molecule type" value="Genomic_DNA"/>
</dbReference>
<keyword evidence="4" id="KW-0472">Membrane</keyword>
<dbReference type="PANTHER" id="PTHR37813">
    <property type="entry name" value="FELS-2 PROPHAGE PROTEIN"/>
    <property type="match status" value="1"/>
</dbReference>
<keyword evidence="2" id="KW-0175">Coiled coil</keyword>
<feature type="domain" description="Phage tail tape measure protein" evidence="5">
    <location>
        <begin position="240"/>
        <end position="440"/>
    </location>
</feature>
<feature type="region of interest" description="Disordered" evidence="3">
    <location>
        <begin position="1299"/>
        <end position="1319"/>
    </location>
</feature>
<protein>
    <submittedName>
        <fullName evidence="6">TP901 family phage tail tape measure protein</fullName>
    </submittedName>
</protein>
<feature type="transmembrane region" description="Helical" evidence="4">
    <location>
        <begin position="538"/>
        <end position="567"/>
    </location>
</feature>
<gene>
    <name evidence="6" type="ORF">FHR96_002102</name>
</gene>
<feature type="coiled-coil region" evidence="2">
    <location>
        <begin position="28"/>
        <end position="173"/>
    </location>
</feature>
<name>A0A7W5BY38_9GAMM</name>
<evidence type="ECO:0000256" key="4">
    <source>
        <dbReference type="SAM" id="Phobius"/>
    </source>
</evidence>
<keyword evidence="4" id="KW-1133">Transmembrane helix</keyword>
<dbReference type="Proteomes" id="UP000525987">
    <property type="component" value="Unassembled WGS sequence"/>
</dbReference>
<dbReference type="NCBIfam" id="TIGR01760">
    <property type="entry name" value="tape_meas_TP901"/>
    <property type="match status" value="1"/>
</dbReference>
<evidence type="ECO:0000256" key="1">
    <source>
        <dbReference type="ARBA" id="ARBA00022612"/>
    </source>
</evidence>
<sequence>MARDLKLQVVLDAVNNATRPLRQITRGSEATAQALKASRDQLKQLERAQRDLRAFRDMKRQAGETGDALAAQRRQVAELSRQLNTTEGDTASLNRERDRAIRKAQELARTYDRQSGQAQRLKRSLRDTHDITGRLAGSEQSLARQMRDANAQIDQQQRKLTRLAESQRRARQAADQYQRGIGRANNMRGAGMTGLATGGAALYGGARLLAPGVAYGEQMSAVQAVGRFTEDDQRFQALQAQSRELGASTAFSATEVGAGQEFLLRAGMSAEAIRASMGDVLDLAIANNTELGRTADIASNIAGTFKIDLEQDGAMTRVADVLSATASRANVDLEKLGNTVKYLGGAADLNISLEQATAMAGILGNIGIQGEMAGTAMRAMKNRLTNPTKAAAGVMQDLGLQVADTQGNMRDLPAILSDIEQATAGLGNVERTSALQEIFGVEAGSGMSELVDAMGEGRLTELIEAVRHAQGENAGMARTMADNIGGDLKALNSAWQEIGITLTDTNQGPLRELIQKVTAVTRAVGDWMKENPELTAQIATAAAGVAGLVAVGGALTLMLASLLGPIVTVRYGLAMLGIQTGGLGGRIYAFTSRILPALGKGLLWVGRIMATVGRALLLNPIGLAITAIAGAAYLIYRHWDGIAAFFRNRWADVKAAFQEGAGAVVTLLLNWNPIGLIYRSITKGLGWLGVDVPQRFATLGGLIVDGLFGALSRGLAAGWQHITGAFDEGLAGLGRLLLDWSPFGLLWRGITAALERLGVQVPQRFASLGSAIVDSLIGGVTGALGALRERIVGMAGSVADWFKGVLGIHSPSRVFAGFGGNLIEGLVNGIDERWQALKDAIGGTADAVVGWFKEKLGIHSPSRVFAELGGHTMAGLQRGLKAGEDGPLHQVDRFGQRLRQAGAGLSLGALTLPSVATATPPVPPELPALRVTAEAPALPELGTLRAPGLELPPVPELPTMRLAAEAPALPELGSLRAPGLELPPVPELPAMRVTAEAPALPKLGTLHAPRLELPPMPELPAMRVAVEAPALPELGTLRAPGIELPSMPELPALRVAAEAPPLPELGILHAPRLELPPMPELPAMRVAAEAPALPELGTLRAPGIELPPMPELPAMRLTTEAPTLSELGTLRAPGLELPPVPELPAMRVAAEAPAPPDLGILRAPGIELPPMPELPTLKIRAESPRLPQLGELPSLRLRPPQLDTMPALAIQRPEVPDLGTVPYQRPELPALQVARPDVAPIAADTQPIQIDNRPPLTQGGMSPSAGSLSFGDININVNAAPGMDEQTLAQHVAREVQRALEDAQRDASARGRSSLWDRE</sequence>
<keyword evidence="1" id="KW-1188">Viral release from host cell</keyword>
<keyword evidence="4" id="KW-0812">Transmembrane</keyword>
<reference evidence="6 7" key="1">
    <citation type="submission" date="2020-08" db="EMBL/GenBank/DDBJ databases">
        <title>Genomic Encyclopedia of Type Strains, Phase III (KMG-III): the genomes of soil and plant-associated and newly described type strains.</title>
        <authorList>
            <person name="Whitman W."/>
        </authorList>
    </citation>
    <scope>NUCLEOTIDE SEQUENCE [LARGE SCALE GENOMIC DNA]</scope>
    <source>
        <strain evidence="6 7">CECT 5995</strain>
    </source>
</reference>
<evidence type="ECO:0000313" key="7">
    <source>
        <dbReference type="Proteomes" id="UP000525987"/>
    </source>
</evidence>
<evidence type="ECO:0000259" key="5">
    <source>
        <dbReference type="Pfam" id="PF10145"/>
    </source>
</evidence>
<dbReference type="InterPro" id="IPR010090">
    <property type="entry name" value="Phage_tape_meas"/>
</dbReference>
<keyword evidence="7" id="KW-1185">Reference proteome</keyword>
<evidence type="ECO:0000256" key="2">
    <source>
        <dbReference type="SAM" id="Coils"/>
    </source>
</evidence>
<evidence type="ECO:0000256" key="3">
    <source>
        <dbReference type="SAM" id="MobiDB-lite"/>
    </source>
</evidence>
<organism evidence="6 7">
    <name type="scientific">Halomonas organivorans</name>
    <dbReference type="NCBI Taxonomy" id="257772"/>
    <lineage>
        <taxon>Bacteria</taxon>
        <taxon>Pseudomonadati</taxon>
        <taxon>Pseudomonadota</taxon>
        <taxon>Gammaproteobacteria</taxon>
        <taxon>Oceanospirillales</taxon>
        <taxon>Halomonadaceae</taxon>
        <taxon>Halomonas</taxon>
    </lineage>
</organism>